<evidence type="ECO:0000313" key="9">
    <source>
        <dbReference type="Proteomes" id="UP000199665"/>
    </source>
</evidence>
<gene>
    <name evidence="8" type="ORF">SAMN05216205_0018</name>
</gene>
<evidence type="ECO:0000256" key="3">
    <source>
        <dbReference type="ARBA" id="ARBA00022692"/>
    </source>
</evidence>
<evidence type="ECO:0000313" key="8">
    <source>
        <dbReference type="EMBL" id="SEB58566.1"/>
    </source>
</evidence>
<feature type="transmembrane region" description="Helical" evidence="6">
    <location>
        <begin position="754"/>
        <end position="774"/>
    </location>
</feature>
<feature type="transmembrane region" description="Helical" evidence="6">
    <location>
        <begin position="314"/>
        <end position="331"/>
    </location>
</feature>
<keyword evidence="3 6" id="KW-0812">Transmembrane</keyword>
<protein>
    <recommendedName>
        <fullName evidence="7">SSD domain-containing protein</fullName>
    </recommendedName>
</protein>
<reference evidence="8 9" key="1">
    <citation type="submission" date="2016-10" db="EMBL/GenBank/DDBJ databases">
        <authorList>
            <person name="Varghese N."/>
            <person name="Submissions S."/>
        </authorList>
    </citation>
    <scope>NUCLEOTIDE SEQUENCE [LARGE SCALE GENOMIC DNA]</scope>
    <source>
        <strain evidence="8 9">DSM 18327</strain>
    </source>
</reference>
<organism evidence="8 9">
    <name type="scientific">Pseudomonas mohnii</name>
    <dbReference type="NCBI Taxonomy" id="395600"/>
    <lineage>
        <taxon>Bacteria</taxon>
        <taxon>Pseudomonadati</taxon>
        <taxon>Pseudomonadota</taxon>
        <taxon>Gammaproteobacteria</taxon>
        <taxon>Pseudomonadales</taxon>
        <taxon>Pseudomonadaceae</taxon>
        <taxon>Pseudomonas</taxon>
    </lineage>
</organism>
<proteinExistence type="predicted"/>
<evidence type="ECO:0000256" key="1">
    <source>
        <dbReference type="ARBA" id="ARBA00004651"/>
    </source>
</evidence>
<dbReference type="PANTHER" id="PTHR33406">
    <property type="entry name" value="MEMBRANE PROTEIN MJ1562-RELATED"/>
    <property type="match status" value="1"/>
</dbReference>
<feature type="transmembrane region" description="Helical" evidence="6">
    <location>
        <begin position="451"/>
        <end position="469"/>
    </location>
</feature>
<dbReference type="RefSeq" id="WP_090461675.1">
    <property type="nucleotide sequence ID" value="NZ_FNRV01000001.1"/>
</dbReference>
<feature type="transmembrane region" description="Helical" evidence="6">
    <location>
        <begin position="657"/>
        <end position="673"/>
    </location>
</feature>
<feature type="transmembrane region" description="Helical" evidence="6">
    <location>
        <begin position="286"/>
        <end position="308"/>
    </location>
</feature>
<feature type="transmembrane region" description="Helical" evidence="6">
    <location>
        <begin position="780"/>
        <end position="807"/>
    </location>
</feature>
<feature type="transmembrane region" description="Helical" evidence="6">
    <location>
        <begin position="709"/>
        <end position="733"/>
    </location>
</feature>
<comment type="subcellular location">
    <subcellularLocation>
        <location evidence="1">Cell membrane</location>
        <topology evidence="1">Multi-pass membrane protein</topology>
    </subcellularLocation>
</comment>
<feature type="transmembrane region" description="Helical" evidence="6">
    <location>
        <begin position="680"/>
        <end position="703"/>
    </location>
</feature>
<sequence>MGNLKQDTMPVIRHMRDFDRNSGNRLERWVFNYRPLFMLVMALITLVLGYMAATRLELRPSFEKMIPQSQPYIQNFLENRQSLRGLGSSVRVVVENTQGDIFDPEYLAVLKQVNDDLFLTEGVDRAWMKSLWSPSVRWNEVTEEGFQGGPVMPDAYQGSPADIEQLRQNINRAGIVGSLVASDFKSTMLIVPLLDKASATGHGINYYPFAQLLEQQLRDKIEFAGDSKARKAGEEGKGKYKVRVIGFAKLIGDLIDGLIQVMMFFGLAVVTSFVIIYLYTRCLRSTLLVIFCSLTAVVWQLGIVAWLGYAIDPYSVLVPFLIFAIGVSHAAQKMNGIMQDIARGTHKLIAARYTFRRLFIAGVTALLADAVGFAVLMLIDIPVIQDLAITASIGVAVLIFTSLLLMPVALSYIGVGRKAAERALKIDTRADESRGFGKLWDLLDRFTTRKWATGIVLGAVALGIAGFMVSQHLQIGDLDSGAPELRADSRYNRDNAYITSHYALSSDLFAVMIKTAPEGCLNYQTLILADRLAWELQQYPGVQATSSLVNAVRQITAGSFEGNPKLNSIQRNQNVLNYAAQQASVNAPELFNTDCSVMPVIAFLKDHKAETLDAVVAIADKFARENSTPDRQFLLAAGTAGIEAATNIVVREANHTMLLYVYAAVTLFCLITFRSWRATLVALLPLVLTSILCEALMVIMGIGVKVATLPVIALGVGIGVDYALYLLSVQLHYQRQGMPLAQAYRNAVSFTGRVVGLVGITLAAGVVCWAWSPIKFQADMGILLTFMFIWNMLGALILIPALSCFLLRNITPVPASTTERTAELVGANH</sequence>
<accession>A0ABY0XM31</accession>
<keyword evidence="2" id="KW-1003">Cell membrane</keyword>
<keyword evidence="5 6" id="KW-0472">Membrane</keyword>
<dbReference type="InterPro" id="IPR050545">
    <property type="entry name" value="Mycobact_MmpL"/>
</dbReference>
<keyword evidence="9" id="KW-1185">Reference proteome</keyword>
<feature type="transmembrane region" description="Helical" evidence="6">
    <location>
        <begin position="391"/>
        <end position="415"/>
    </location>
</feature>
<dbReference type="InterPro" id="IPR004869">
    <property type="entry name" value="MMPL_dom"/>
</dbReference>
<feature type="transmembrane region" description="Helical" evidence="6">
    <location>
        <begin position="257"/>
        <end position="279"/>
    </location>
</feature>
<evidence type="ECO:0000256" key="6">
    <source>
        <dbReference type="SAM" id="Phobius"/>
    </source>
</evidence>
<evidence type="ECO:0000256" key="5">
    <source>
        <dbReference type="ARBA" id="ARBA00023136"/>
    </source>
</evidence>
<evidence type="ECO:0000256" key="4">
    <source>
        <dbReference type="ARBA" id="ARBA00022989"/>
    </source>
</evidence>
<feature type="transmembrane region" description="Helical" evidence="6">
    <location>
        <begin position="35"/>
        <end position="53"/>
    </location>
</feature>
<comment type="caution">
    <text evidence="8">The sequence shown here is derived from an EMBL/GenBank/DDBJ whole genome shotgun (WGS) entry which is preliminary data.</text>
</comment>
<dbReference type="Gene3D" id="1.20.1640.10">
    <property type="entry name" value="Multidrug efflux transporter AcrB transmembrane domain"/>
    <property type="match status" value="2"/>
</dbReference>
<name>A0ABY0XM31_9PSED</name>
<feature type="domain" description="SSD" evidence="7">
    <location>
        <begin position="290"/>
        <end position="412"/>
    </location>
</feature>
<dbReference type="Pfam" id="PF03176">
    <property type="entry name" value="MMPL"/>
    <property type="match status" value="2"/>
</dbReference>
<evidence type="ECO:0000256" key="2">
    <source>
        <dbReference type="ARBA" id="ARBA00022475"/>
    </source>
</evidence>
<dbReference type="PANTHER" id="PTHR33406:SF10">
    <property type="entry name" value="SSD DOMAIN-CONTAINING PROTEIN"/>
    <property type="match status" value="1"/>
</dbReference>
<feature type="transmembrane region" description="Helical" evidence="6">
    <location>
        <begin position="358"/>
        <end position="379"/>
    </location>
</feature>
<dbReference type="InterPro" id="IPR000731">
    <property type="entry name" value="SSD"/>
</dbReference>
<keyword evidence="4 6" id="KW-1133">Transmembrane helix</keyword>
<dbReference type="EMBL" id="FNRV01000001">
    <property type="protein sequence ID" value="SEB58566.1"/>
    <property type="molecule type" value="Genomic_DNA"/>
</dbReference>
<evidence type="ECO:0000259" key="7">
    <source>
        <dbReference type="PROSITE" id="PS50156"/>
    </source>
</evidence>
<dbReference type="SUPFAM" id="SSF82866">
    <property type="entry name" value="Multidrug efflux transporter AcrB transmembrane domain"/>
    <property type="match status" value="2"/>
</dbReference>
<dbReference type="PROSITE" id="PS50156">
    <property type="entry name" value="SSD"/>
    <property type="match status" value="1"/>
</dbReference>
<dbReference type="Proteomes" id="UP000199665">
    <property type="component" value="Unassembled WGS sequence"/>
</dbReference>